<dbReference type="SUPFAM" id="SSF160379">
    <property type="entry name" value="SP0830-like"/>
    <property type="match status" value="1"/>
</dbReference>
<sequence length="183" mass="19991">MGKTFAFLRAINVGGHTVTMAKLRDLFEGFGLRGVETFIASGNLFFEAGREGEAALTRRLEAGLEEALGYEVIVFLRSEGELASLVEGCPFGKTDQAAAKAMNVAFLKAPLGPKETAALAALRTPVDDFQVRGREVWWLCRMKQSESTFSNAVFERALGVRATFRGFNTLHRLAEKAGVRSAR</sequence>
<protein>
    <recommendedName>
        <fullName evidence="3">DUF1697 domain-containing protein</fullName>
    </recommendedName>
</protein>
<dbReference type="Gene3D" id="3.30.70.1280">
    <property type="entry name" value="SP0830-like domains"/>
    <property type="match status" value="1"/>
</dbReference>
<evidence type="ECO:0008006" key="3">
    <source>
        <dbReference type="Google" id="ProtNLM"/>
    </source>
</evidence>
<dbReference type="PANTHER" id="PTHR36439">
    <property type="entry name" value="BLL4334 PROTEIN"/>
    <property type="match status" value="1"/>
</dbReference>
<dbReference type="RefSeq" id="WP_286355659.1">
    <property type="nucleotide sequence ID" value="NZ_AP027079.1"/>
</dbReference>
<reference evidence="2" key="1">
    <citation type="journal article" date="2023" name="Int. J. Syst. Evol. Microbiol.">
        <title>Mesoterricola silvestris gen. nov., sp. nov., Mesoterricola sediminis sp. nov., Geothrix oryzae sp. nov., Geothrix edaphica sp. nov., Geothrix rubra sp. nov., and Geothrix limicola sp. nov., six novel members of Acidobacteriota isolated from soils.</title>
        <authorList>
            <person name="Itoh H."/>
            <person name="Sugisawa Y."/>
            <person name="Mise K."/>
            <person name="Xu Z."/>
            <person name="Kuniyasu M."/>
            <person name="Ushijima N."/>
            <person name="Kawano K."/>
            <person name="Kobayashi E."/>
            <person name="Shiratori Y."/>
            <person name="Masuda Y."/>
            <person name="Senoo K."/>
        </authorList>
    </citation>
    <scope>NUCLEOTIDE SEQUENCE [LARGE SCALE GENOMIC DNA]</scope>
    <source>
        <strain evidence="2">Red222</strain>
    </source>
</reference>
<proteinExistence type="predicted"/>
<name>A0ABM8DPZ2_9BACT</name>
<dbReference type="PANTHER" id="PTHR36439:SF1">
    <property type="entry name" value="DUF1697 DOMAIN-CONTAINING PROTEIN"/>
    <property type="match status" value="1"/>
</dbReference>
<accession>A0ABM8DPZ2</accession>
<dbReference type="EMBL" id="AP027079">
    <property type="protein sequence ID" value="BDU69028.1"/>
    <property type="molecule type" value="Genomic_DNA"/>
</dbReference>
<evidence type="ECO:0000313" key="2">
    <source>
        <dbReference type="Proteomes" id="UP001242010"/>
    </source>
</evidence>
<organism evidence="1 2">
    <name type="scientific">Geothrix oryzae</name>
    <dbReference type="NCBI Taxonomy" id="2927975"/>
    <lineage>
        <taxon>Bacteria</taxon>
        <taxon>Pseudomonadati</taxon>
        <taxon>Acidobacteriota</taxon>
        <taxon>Holophagae</taxon>
        <taxon>Holophagales</taxon>
        <taxon>Holophagaceae</taxon>
        <taxon>Geothrix</taxon>
    </lineage>
</organism>
<evidence type="ECO:0000313" key="1">
    <source>
        <dbReference type="EMBL" id="BDU69028.1"/>
    </source>
</evidence>
<gene>
    <name evidence="1" type="ORF">GETHOR_11290</name>
</gene>
<dbReference type="PIRSF" id="PIRSF008502">
    <property type="entry name" value="UCP008502"/>
    <property type="match status" value="1"/>
</dbReference>
<keyword evidence="2" id="KW-1185">Reference proteome</keyword>
<dbReference type="Pfam" id="PF08002">
    <property type="entry name" value="DUF1697"/>
    <property type="match status" value="1"/>
</dbReference>
<dbReference type="InterPro" id="IPR012545">
    <property type="entry name" value="DUF1697"/>
</dbReference>
<dbReference type="Proteomes" id="UP001242010">
    <property type="component" value="Chromosome"/>
</dbReference>